<evidence type="ECO:0000313" key="3">
    <source>
        <dbReference type="Proteomes" id="UP000246121"/>
    </source>
</evidence>
<feature type="compositionally biased region" description="Basic and acidic residues" evidence="1">
    <location>
        <begin position="143"/>
        <end position="166"/>
    </location>
</feature>
<dbReference type="VEuPathDB" id="TriTrypDB:BCY84_19909"/>
<feature type="region of interest" description="Disordered" evidence="1">
    <location>
        <begin position="312"/>
        <end position="331"/>
    </location>
</feature>
<dbReference type="VEuPathDB" id="TriTrypDB:ECC02_005297"/>
<dbReference type="VEuPathDB" id="TriTrypDB:TcCL_NonESM11376"/>
<dbReference type="VEuPathDB" id="TriTrypDB:TcCLB.506649.60"/>
<protein>
    <submittedName>
        <fullName evidence="2">Uncharacterized protein</fullName>
    </submittedName>
</protein>
<dbReference type="VEuPathDB" id="TriTrypDB:TcYC6_0025490"/>
<dbReference type="EMBL" id="PRFA01000038">
    <property type="protein sequence ID" value="PWU92330.1"/>
    <property type="molecule type" value="Genomic_DNA"/>
</dbReference>
<dbReference type="VEuPathDB" id="TriTrypDB:TCDM_05650"/>
<dbReference type="AlphaFoldDB" id="A0A2V2V7H0"/>
<comment type="caution">
    <text evidence="2">The sequence shown here is derived from an EMBL/GenBank/DDBJ whole genome shotgun (WGS) entry which is preliminary data.</text>
</comment>
<sequence length="331" mass="36120">MNPAEGFGAQAVYPAQVGSGVGALQCEERKATRLGCNLGEEKTVRHPLPGTTVMPGTAKPIAGHHSPLRPEQSGSPSAKTAEQSGACRPLKTPDPKQAPNITVNPAPVEARRNDVKSRREVRLRIASKKRPEVHGTTANDDESLLRTPKEERGSCKNEHDLRRGCSDETDDAGPVPTTSSFHDHQRSSSSRTDGSDEGIPQYQFPSVEERLRAIREERSQRLEKMQENLAREKAGTVAPRPKTLKRVNQGRFKAIVGRPASTASGVTASLLIRDRSVEHPQTESPKMKQEPLVGCDVLSAPCLTHVSPVVAERTEEEPITPLEIEKDDHMT</sequence>
<dbReference type="VEuPathDB" id="TriTrypDB:C3747_148g69"/>
<dbReference type="VEuPathDB" id="TriTrypDB:TcCLB.508351.30"/>
<proteinExistence type="predicted"/>
<feature type="region of interest" description="Disordered" evidence="1">
    <location>
        <begin position="42"/>
        <end position="209"/>
    </location>
</feature>
<dbReference type="VEuPathDB" id="TriTrypDB:TcBrA4_0055290"/>
<accession>A0A2V2V7H0</accession>
<gene>
    <name evidence="2" type="ORF">C4B63_38g49</name>
</gene>
<dbReference type="VEuPathDB" id="TriTrypDB:C4B63_38g49"/>
<dbReference type="VEuPathDB" id="TriTrypDB:Tc_MARK_5928"/>
<dbReference type="Proteomes" id="UP000246121">
    <property type="component" value="Unassembled WGS sequence"/>
</dbReference>
<evidence type="ECO:0000256" key="1">
    <source>
        <dbReference type="SAM" id="MobiDB-lite"/>
    </source>
</evidence>
<dbReference type="VEuPathDB" id="TriTrypDB:TcG_03696"/>
<organism evidence="2 3">
    <name type="scientific">Trypanosoma cruzi</name>
    <dbReference type="NCBI Taxonomy" id="5693"/>
    <lineage>
        <taxon>Eukaryota</taxon>
        <taxon>Discoba</taxon>
        <taxon>Euglenozoa</taxon>
        <taxon>Kinetoplastea</taxon>
        <taxon>Metakinetoplastina</taxon>
        <taxon>Trypanosomatida</taxon>
        <taxon>Trypanosomatidae</taxon>
        <taxon>Trypanosoma</taxon>
        <taxon>Schizotrypanum</taxon>
    </lineage>
</organism>
<reference evidence="2 3" key="1">
    <citation type="journal article" date="2018" name="Microb. Genom.">
        <title>Expanding an expanded genome: long-read sequencing of Trypanosoma cruzi.</title>
        <authorList>
            <person name="Berna L."/>
            <person name="Rodriguez M."/>
            <person name="Chiribao M.L."/>
            <person name="Parodi-Talice A."/>
            <person name="Pita S."/>
            <person name="Rijo G."/>
            <person name="Alvarez-Valin F."/>
            <person name="Robello C."/>
        </authorList>
    </citation>
    <scope>NUCLEOTIDE SEQUENCE [LARGE SCALE GENOMIC DNA]</scope>
    <source>
        <strain evidence="2 3">Dm28c</strain>
    </source>
</reference>
<evidence type="ECO:0000313" key="2">
    <source>
        <dbReference type="EMBL" id="PWU92330.1"/>
    </source>
</evidence>
<feature type="compositionally biased region" description="Basic and acidic residues" evidence="1">
    <location>
        <begin position="109"/>
        <end position="133"/>
    </location>
</feature>
<feature type="compositionally biased region" description="Polar residues" evidence="1">
    <location>
        <begin position="72"/>
        <end position="83"/>
    </location>
</feature>
<dbReference type="VEuPathDB" id="TriTrypDB:TCSYLVIO_007200"/>
<name>A0A2V2V7H0_TRYCR</name>